<dbReference type="Gene3D" id="3.40.50.720">
    <property type="entry name" value="NAD(P)-binding Rossmann-like Domain"/>
    <property type="match status" value="1"/>
</dbReference>
<dbReference type="InterPro" id="IPR000594">
    <property type="entry name" value="ThiF_NAD_FAD-bd"/>
</dbReference>
<name>A0A2T9Y8D7_9FUNG</name>
<dbReference type="PROSITE" id="PS00865">
    <property type="entry name" value="UBIQUITIN_ACTIVAT_2"/>
    <property type="match status" value="1"/>
</dbReference>
<gene>
    <name evidence="13" type="ORF">BB559_005511</name>
</gene>
<accession>A0A2T9Y8D7</accession>
<dbReference type="FunFam" id="1.10.10.520:FF:000001">
    <property type="entry name" value="NEDD8-activating enzyme E1 catalytic subunit"/>
    <property type="match status" value="1"/>
</dbReference>
<dbReference type="OrthoDB" id="10255449at2759"/>
<comment type="catalytic activity">
    <reaction evidence="9 11">
        <text>ATP + [NEDD8 protein] + [E1 NEDD8-activating enzyme]-L-cysteine = AMP + diphosphate + [E1 NEDD8-activating enzyme]-S-[NEDD8 protein]-yl-L-cysteine.</text>
        <dbReference type="EC" id="6.2.1.64"/>
    </reaction>
</comment>
<dbReference type="GO" id="GO:0005634">
    <property type="term" value="C:nucleus"/>
    <property type="evidence" value="ECO:0007669"/>
    <property type="project" value="TreeGrafter"/>
</dbReference>
<dbReference type="PANTHER" id="PTHR10953">
    <property type="entry name" value="UBIQUITIN-ACTIVATING ENZYME E1"/>
    <property type="match status" value="1"/>
</dbReference>
<evidence type="ECO:0000256" key="5">
    <source>
        <dbReference type="ARBA" id="ARBA00022741"/>
    </source>
</evidence>
<dbReference type="PANTHER" id="PTHR10953:SF6">
    <property type="entry name" value="NEDD8-ACTIVATING ENZYME E1 CATALYTIC SUBUNIT"/>
    <property type="match status" value="1"/>
</dbReference>
<dbReference type="AlphaFoldDB" id="A0A2T9Y8D7"/>
<reference evidence="13 14" key="1">
    <citation type="journal article" date="2018" name="MBio">
        <title>Comparative Genomics Reveals the Core Gene Toolbox for the Fungus-Insect Symbiosis.</title>
        <authorList>
            <person name="Wang Y."/>
            <person name="Stata M."/>
            <person name="Wang W."/>
            <person name="Stajich J.E."/>
            <person name="White M.M."/>
            <person name="Moncalvo J.M."/>
        </authorList>
    </citation>
    <scope>NUCLEOTIDE SEQUENCE [LARGE SCALE GENOMIC DNA]</scope>
    <source>
        <strain evidence="13 14">AUS-77-4</strain>
    </source>
</reference>
<dbReference type="InterPro" id="IPR033127">
    <property type="entry name" value="UBQ-activ_enz_E1_Cys_AS"/>
</dbReference>
<evidence type="ECO:0000256" key="9">
    <source>
        <dbReference type="ARBA" id="ARBA00024626"/>
    </source>
</evidence>
<evidence type="ECO:0000256" key="8">
    <source>
        <dbReference type="ARBA" id="ARBA00023624"/>
    </source>
</evidence>
<dbReference type="FunFam" id="3.10.290.20:FF:000003">
    <property type="entry name" value="Ubiquitin-activating enzyme E1 C"/>
    <property type="match status" value="1"/>
</dbReference>
<dbReference type="Gene3D" id="1.10.10.520">
    <property type="entry name" value="Ubiquitin activating enzymes (Uba3). Chain: B, domain 2"/>
    <property type="match status" value="1"/>
</dbReference>
<dbReference type="GO" id="GO:0045116">
    <property type="term" value="P:protein neddylation"/>
    <property type="evidence" value="ECO:0007669"/>
    <property type="project" value="UniProtKB-UniRule"/>
</dbReference>
<keyword evidence="14" id="KW-1185">Reference proteome</keyword>
<dbReference type="Gene3D" id="3.10.290.20">
    <property type="entry name" value="Ubiquitin-like 2 activating enzyme e1b. Chain: B, domain 3"/>
    <property type="match status" value="1"/>
</dbReference>
<dbReference type="Pfam" id="PF00899">
    <property type="entry name" value="ThiF"/>
    <property type="match status" value="1"/>
</dbReference>
<comment type="caution">
    <text evidence="13">The sequence shown here is derived from an EMBL/GenBank/DDBJ whole genome shotgun (WGS) entry which is preliminary data.</text>
</comment>
<keyword evidence="6 11" id="KW-0833">Ubl conjugation pathway</keyword>
<dbReference type="InterPro" id="IPR045886">
    <property type="entry name" value="ThiF/MoeB/HesA"/>
</dbReference>
<feature type="domain" description="E2 binding" evidence="12">
    <location>
        <begin position="325"/>
        <end position="407"/>
    </location>
</feature>
<sequence length="408" mass="45367">MNSFYTQPSAFEPDFVPDANLSDRVAETKVLVIGAGGLGCEILKNLVLSGFEQIHVIDMDTIDVTNLNRQSLFRDADVGKPKAQVAAEFVNTRVSKNVITAHYNRIQDKDEEFYRQFEIVVCGLDSLDARRWVSAMFVNMVDESDPSSLKPIIDGGTEGFKGQVRVILPTLNACHECASSMHSKKVTYPICTIANTPRLPEHCIEWASVVQWPKVHEGLKLDADNIEHMQWVYSTALKRADEHGISGITLSLAQGVVKNIIPAIASTNAIISASCVNEALKIVTGCHPYLNNYMLYVGDSSVYSHTFELEKKEDCLVCGNAKVTIEVSKTITLEELIEEIKINNSLQLKKPSLRTDKNLYMQAPPFLEVKSRPNLKKQLYELFESNSTLTVTDPSLMTSVSLTVTFTD</sequence>
<evidence type="ECO:0000313" key="14">
    <source>
        <dbReference type="Proteomes" id="UP000245699"/>
    </source>
</evidence>
<feature type="active site" description="Glycyl thioester intermediate" evidence="10">
    <location>
        <position position="191"/>
    </location>
</feature>
<comment type="function">
    <text evidence="11">Catalytic subunit of the dimeric E1 enzyme, which activates NEDD8.</text>
</comment>
<evidence type="ECO:0000256" key="11">
    <source>
        <dbReference type="RuleBase" id="RU368009"/>
    </source>
</evidence>
<dbReference type="InterPro" id="IPR023318">
    <property type="entry name" value="Ub_act_enz_dom_a_sf"/>
</dbReference>
<dbReference type="Pfam" id="PF08825">
    <property type="entry name" value="E2_bind"/>
    <property type="match status" value="1"/>
</dbReference>
<dbReference type="InterPro" id="IPR035985">
    <property type="entry name" value="Ubiquitin-activating_enz"/>
</dbReference>
<evidence type="ECO:0000256" key="7">
    <source>
        <dbReference type="ARBA" id="ARBA00022840"/>
    </source>
</evidence>
<evidence type="ECO:0000256" key="6">
    <source>
        <dbReference type="ARBA" id="ARBA00022786"/>
    </source>
</evidence>
<evidence type="ECO:0000256" key="3">
    <source>
        <dbReference type="ARBA" id="ARBA00015203"/>
    </source>
</evidence>
<dbReference type="Proteomes" id="UP000245699">
    <property type="component" value="Unassembled WGS sequence"/>
</dbReference>
<evidence type="ECO:0000259" key="12">
    <source>
        <dbReference type="SMART" id="SM01181"/>
    </source>
</evidence>
<proteinExistence type="inferred from homology"/>
<comment type="pathway">
    <text evidence="1 11">Protein modification; protein neddylation.</text>
</comment>
<dbReference type="InterPro" id="IPR014929">
    <property type="entry name" value="E2-binding"/>
</dbReference>
<dbReference type="InterPro" id="IPR030468">
    <property type="entry name" value="Uba3_N"/>
</dbReference>
<protein>
    <recommendedName>
        <fullName evidence="3 11">NEDD8-activating enzyme E1 catalytic subunit</fullName>
        <ecNumber evidence="8 11">6.2.1.64</ecNumber>
    </recommendedName>
</protein>
<dbReference type="UniPathway" id="UPA00885"/>
<dbReference type="SUPFAM" id="SSF69572">
    <property type="entry name" value="Activating enzymes of the ubiquitin-like proteins"/>
    <property type="match status" value="1"/>
</dbReference>
<dbReference type="STRING" id="61424.A0A2T9Y8D7"/>
<keyword evidence="5 11" id="KW-0547">Nucleotide-binding</keyword>
<dbReference type="EMBL" id="MBFT01000610">
    <property type="protein sequence ID" value="PVU88585.1"/>
    <property type="molecule type" value="Genomic_DNA"/>
</dbReference>
<keyword evidence="7 11" id="KW-0067">ATP-binding</keyword>
<evidence type="ECO:0000256" key="1">
    <source>
        <dbReference type="ARBA" id="ARBA00005032"/>
    </source>
</evidence>
<dbReference type="CDD" id="cd01488">
    <property type="entry name" value="Uba3_RUB"/>
    <property type="match status" value="1"/>
</dbReference>
<evidence type="ECO:0000256" key="10">
    <source>
        <dbReference type="PROSITE-ProRule" id="PRU10132"/>
    </source>
</evidence>
<dbReference type="GO" id="GO:0019781">
    <property type="term" value="F:NEDD8 activating enzyme activity"/>
    <property type="evidence" value="ECO:0007669"/>
    <property type="project" value="UniProtKB-UniRule"/>
</dbReference>
<evidence type="ECO:0000256" key="4">
    <source>
        <dbReference type="ARBA" id="ARBA00022598"/>
    </source>
</evidence>
<evidence type="ECO:0000313" key="13">
    <source>
        <dbReference type="EMBL" id="PVU88585.1"/>
    </source>
</evidence>
<dbReference type="EC" id="6.2.1.64" evidence="8 11"/>
<evidence type="ECO:0000256" key="2">
    <source>
        <dbReference type="ARBA" id="ARBA00006310"/>
    </source>
</evidence>
<dbReference type="GO" id="GO:0005737">
    <property type="term" value="C:cytoplasm"/>
    <property type="evidence" value="ECO:0007669"/>
    <property type="project" value="TreeGrafter"/>
</dbReference>
<organism evidence="13 14">
    <name type="scientific">Furculomyces boomerangus</name>
    <dbReference type="NCBI Taxonomy" id="61424"/>
    <lineage>
        <taxon>Eukaryota</taxon>
        <taxon>Fungi</taxon>
        <taxon>Fungi incertae sedis</taxon>
        <taxon>Zoopagomycota</taxon>
        <taxon>Kickxellomycotina</taxon>
        <taxon>Harpellomycetes</taxon>
        <taxon>Harpellales</taxon>
        <taxon>Harpellaceae</taxon>
        <taxon>Furculomyces</taxon>
    </lineage>
</organism>
<comment type="similarity">
    <text evidence="2 11">Belongs to the ubiquitin-activating E1 family. UBA3 subfamily.</text>
</comment>
<keyword evidence="4 11" id="KW-0436">Ligase</keyword>
<dbReference type="GO" id="GO:0005524">
    <property type="term" value="F:ATP binding"/>
    <property type="evidence" value="ECO:0007669"/>
    <property type="project" value="UniProtKB-UniRule"/>
</dbReference>
<dbReference type="SMART" id="SM01181">
    <property type="entry name" value="E2_bind"/>
    <property type="match status" value="1"/>
</dbReference>